<dbReference type="InterPro" id="IPR020622">
    <property type="entry name" value="Ala_racemase_pyridoxalP-BS"/>
</dbReference>
<dbReference type="PRINTS" id="PR00992">
    <property type="entry name" value="ALARACEMASE"/>
</dbReference>
<reference evidence="11 12" key="1">
    <citation type="submission" date="2014-06" db="EMBL/GenBank/DDBJ databases">
        <title>Functional and comparative genomic analyses of the Drosophila gut microbiota identify candidate symbiosis factors.</title>
        <authorList>
            <person name="Newell P.D."/>
            <person name="Chaston J.M."/>
            <person name="Douglas A.E."/>
        </authorList>
    </citation>
    <scope>NUCLEOTIDE SEQUENCE [LARGE SCALE GENOMIC DNA]</scope>
    <source>
        <strain evidence="11 12">DmCS_006</strain>
    </source>
</reference>
<evidence type="ECO:0000256" key="3">
    <source>
        <dbReference type="ARBA" id="ARBA00007880"/>
    </source>
</evidence>
<evidence type="ECO:0000256" key="8">
    <source>
        <dbReference type="PIRSR" id="PIRSR600821-50"/>
    </source>
</evidence>
<dbReference type="PATRIC" id="fig|104102.7.peg.657"/>
<dbReference type="STRING" id="104102.AtDm6_0662"/>
<dbReference type="Pfam" id="PF01168">
    <property type="entry name" value="Ala_racemase_N"/>
    <property type="match status" value="1"/>
</dbReference>
<dbReference type="PANTHER" id="PTHR30511">
    <property type="entry name" value="ALANINE RACEMASE"/>
    <property type="match status" value="1"/>
</dbReference>
<dbReference type="NCBIfam" id="TIGR00492">
    <property type="entry name" value="alr"/>
    <property type="match status" value="1"/>
</dbReference>
<dbReference type="EC" id="5.1.1.1" evidence="4 7"/>
<evidence type="ECO:0000256" key="1">
    <source>
        <dbReference type="ARBA" id="ARBA00000316"/>
    </source>
</evidence>
<feature type="active site" description="Proton acceptor; specific for L-alanine" evidence="7">
    <location>
        <position position="263"/>
    </location>
</feature>
<name>A0A094YVL1_9PROT</name>
<evidence type="ECO:0000256" key="5">
    <source>
        <dbReference type="ARBA" id="ARBA00022898"/>
    </source>
</evidence>
<dbReference type="Proteomes" id="UP000029448">
    <property type="component" value="Unassembled WGS sequence"/>
</dbReference>
<dbReference type="PROSITE" id="PS00395">
    <property type="entry name" value="ALANINE_RACEMASE"/>
    <property type="match status" value="1"/>
</dbReference>
<comment type="similarity">
    <text evidence="3 7">Belongs to the alanine racemase family.</text>
</comment>
<dbReference type="EMBL" id="JOKM01000018">
    <property type="protein sequence ID" value="KGB25467.1"/>
    <property type="molecule type" value="Genomic_DNA"/>
</dbReference>
<keyword evidence="6 7" id="KW-0413">Isomerase</keyword>
<dbReference type="PANTHER" id="PTHR30511:SF0">
    <property type="entry name" value="ALANINE RACEMASE, CATABOLIC-RELATED"/>
    <property type="match status" value="1"/>
</dbReference>
<dbReference type="SMART" id="SM01005">
    <property type="entry name" value="Ala_racemase_C"/>
    <property type="match status" value="1"/>
</dbReference>
<dbReference type="Gene3D" id="3.20.20.10">
    <property type="entry name" value="Alanine racemase"/>
    <property type="match status" value="1"/>
</dbReference>
<evidence type="ECO:0000256" key="6">
    <source>
        <dbReference type="ARBA" id="ARBA00023235"/>
    </source>
</evidence>
<dbReference type="GO" id="GO:0030632">
    <property type="term" value="P:D-alanine biosynthetic process"/>
    <property type="evidence" value="ECO:0007669"/>
    <property type="project" value="UniProtKB-UniRule"/>
</dbReference>
<dbReference type="Pfam" id="PF00842">
    <property type="entry name" value="Ala_racemase_C"/>
    <property type="match status" value="1"/>
</dbReference>
<proteinExistence type="inferred from homology"/>
<comment type="pathway">
    <text evidence="7">Amino-acid biosynthesis; D-alanine biosynthesis; D-alanine from L-alanine: step 1/1.</text>
</comment>
<dbReference type="CDD" id="cd00430">
    <property type="entry name" value="PLPDE_III_AR"/>
    <property type="match status" value="1"/>
</dbReference>
<dbReference type="InterPro" id="IPR009006">
    <property type="entry name" value="Ala_racemase/Decarboxylase_C"/>
</dbReference>
<comment type="function">
    <text evidence="7">Catalyzes the interconversion of L-alanine and D-alanine. May also act on other amino acids.</text>
</comment>
<dbReference type="GeneID" id="89479341"/>
<evidence type="ECO:0000256" key="9">
    <source>
        <dbReference type="PIRSR" id="PIRSR600821-52"/>
    </source>
</evidence>
<protein>
    <recommendedName>
        <fullName evidence="4 7">Alanine racemase</fullName>
        <ecNumber evidence="4 7">5.1.1.1</ecNumber>
    </recommendedName>
</protein>
<evidence type="ECO:0000256" key="4">
    <source>
        <dbReference type="ARBA" id="ARBA00013089"/>
    </source>
</evidence>
<dbReference type="GO" id="GO:0030170">
    <property type="term" value="F:pyridoxal phosphate binding"/>
    <property type="evidence" value="ECO:0007669"/>
    <property type="project" value="UniProtKB-UniRule"/>
</dbReference>
<dbReference type="HAMAP" id="MF_01201">
    <property type="entry name" value="Ala_racemase"/>
    <property type="match status" value="1"/>
</dbReference>
<accession>A0A094YVL1</accession>
<gene>
    <name evidence="11" type="ORF">AtDm6_0662</name>
</gene>
<feature type="binding site" evidence="7 9">
    <location>
        <position position="142"/>
    </location>
    <ligand>
        <name>substrate</name>
    </ligand>
</feature>
<dbReference type="InterPro" id="IPR029066">
    <property type="entry name" value="PLP-binding_barrel"/>
</dbReference>
<evidence type="ECO:0000313" key="11">
    <source>
        <dbReference type="EMBL" id="KGB25467.1"/>
    </source>
</evidence>
<keyword evidence="5 7" id="KW-0663">Pyridoxal phosphate</keyword>
<feature type="binding site" evidence="7 9">
    <location>
        <position position="314"/>
    </location>
    <ligand>
        <name>substrate</name>
    </ligand>
</feature>
<feature type="modified residue" description="N6-(pyridoxal phosphate)lysine" evidence="7 8">
    <location>
        <position position="43"/>
    </location>
</feature>
<dbReference type="SUPFAM" id="SSF50621">
    <property type="entry name" value="Alanine racemase C-terminal domain-like"/>
    <property type="match status" value="1"/>
</dbReference>
<dbReference type="RefSeq" id="WP_035378024.1">
    <property type="nucleotide sequence ID" value="NZ_JACAOJ010000008.1"/>
</dbReference>
<sequence length="376" mass="40085">MSVLSHDGWEGGHLLIDLAAIAANYTQLQTLMGPRTETGAAVKANAYGLGLSEVAPVLYEAGCRTFFVAHLAEGVALRSLISRDSRIFVLHGPPPGTAPAFLAHNLLPVLNSLPQVQEWQALARDQNNTLPAALQVDSGMSRFGLSEDEVTGLSKGSGLEGLKIVLVMSHLACADTPEHPLNRQQRDSFERTRKRLPAAPASLSASSGIFLGPEWRFDLIRPGAALYGINPTPGRPNPMQATIRLQARVIQTRHIPAGACAGYGAAFVAPSPTDIALLGIGYGDGFPRRLGERGVVVLPERPDIKLPIIGRISMDSLAVDITALAGLPLAPGVAFDLIGPHNPLDETAFLADTIGYELLTDLGSRYHRTHHDPRKG</sequence>
<dbReference type="GO" id="GO:0005829">
    <property type="term" value="C:cytosol"/>
    <property type="evidence" value="ECO:0007669"/>
    <property type="project" value="TreeGrafter"/>
</dbReference>
<feature type="domain" description="Alanine racemase C-terminal" evidence="10">
    <location>
        <begin position="242"/>
        <end position="371"/>
    </location>
</feature>
<feature type="active site" description="Proton acceptor; specific for D-alanine" evidence="7">
    <location>
        <position position="43"/>
    </location>
</feature>
<evidence type="ECO:0000313" key="12">
    <source>
        <dbReference type="Proteomes" id="UP000029448"/>
    </source>
</evidence>
<comment type="cofactor">
    <cofactor evidence="2 7 8">
        <name>pyridoxal 5'-phosphate</name>
        <dbReference type="ChEBI" id="CHEBI:597326"/>
    </cofactor>
</comment>
<dbReference type="InterPro" id="IPR000821">
    <property type="entry name" value="Ala_racemase"/>
</dbReference>
<dbReference type="InterPro" id="IPR011079">
    <property type="entry name" value="Ala_racemase_C"/>
</dbReference>
<organism evidence="11 12">
    <name type="scientific">Acetobacter tropicalis</name>
    <dbReference type="NCBI Taxonomy" id="104102"/>
    <lineage>
        <taxon>Bacteria</taxon>
        <taxon>Pseudomonadati</taxon>
        <taxon>Pseudomonadota</taxon>
        <taxon>Alphaproteobacteria</taxon>
        <taxon>Acetobacterales</taxon>
        <taxon>Acetobacteraceae</taxon>
        <taxon>Acetobacter</taxon>
    </lineage>
</organism>
<dbReference type="UniPathway" id="UPA00042">
    <property type="reaction ID" value="UER00497"/>
</dbReference>
<comment type="caution">
    <text evidence="11">The sequence shown here is derived from an EMBL/GenBank/DDBJ whole genome shotgun (WGS) entry which is preliminary data.</text>
</comment>
<comment type="catalytic activity">
    <reaction evidence="1 7">
        <text>L-alanine = D-alanine</text>
        <dbReference type="Rhea" id="RHEA:20249"/>
        <dbReference type="ChEBI" id="CHEBI:57416"/>
        <dbReference type="ChEBI" id="CHEBI:57972"/>
        <dbReference type="EC" id="5.1.1.1"/>
    </reaction>
</comment>
<keyword evidence="12" id="KW-1185">Reference proteome</keyword>
<evidence type="ECO:0000256" key="7">
    <source>
        <dbReference type="HAMAP-Rule" id="MF_01201"/>
    </source>
</evidence>
<dbReference type="AlphaFoldDB" id="A0A094YVL1"/>
<dbReference type="Gene3D" id="2.40.37.10">
    <property type="entry name" value="Lyase, Ornithine Decarboxylase, Chain A, domain 1"/>
    <property type="match status" value="1"/>
</dbReference>
<dbReference type="GO" id="GO:0008784">
    <property type="term" value="F:alanine racemase activity"/>
    <property type="evidence" value="ECO:0007669"/>
    <property type="project" value="UniProtKB-UniRule"/>
</dbReference>
<dbReference type="SUPFAM" id="SSF51419">
    <property type="entry name" value="PLP-binding barrel"/>
    <property type="match status" value="1"/>
</dbReference>
<evidence type="ECO:0000259" key="10">
    <source>
        <dbReference type="SMART" id="SM01005"/>
    </source>
</evidence>
<evidence type="ECO:0000256" key="2">
    <source>
        <dbReference type="ARBA" id="ARBA00001933"/>
    </source>
</evidence>
<dbReference type="InterPro" id="IPR001608">
    <property type="entry name" value="Ala_racemase_N"/>
</dbReference>